<dbReference type="AlphaFoldDB" id="A0AAV5D3J1"/>
<dbReference type="PANTHER" id="PTHR11877:SF101">
    <property type="entry name" value="BISDEMETHOXYCURCUMIN SYNTHASE"/>
    <property type="match status" value="1"/>
</dbReference>
<feature type="region of interest" description="Disordered" evidence="4">
    <location>
        <begin position="1"/>
        <end position="49"/>
    </location>
</feature>
<reference evidence="7" key="1">
    <citation type="journal article" date="2018" name="DNA Res.">
        <title>Multiple hybrid de novo genome assembly of finger millet, an orphan allotetraploid crop.</title>
        <authorList>
            <person name="Hatakeyama M."/>
            <person name="Aluri S."/>
            <person name="Balachadran M.T."/>
            <person name="Sivarajan S.R."/>
            <person name="Patrignani A."/>
            <person name="Gruter S."/>
            <person name="Poveda L."/>
            <person name="Shimizu-Inatsugi R."/>
            <person name="Baeten J."/>
            <person name="Francoijs K.J."/>
            <person name="Nataraja K.N."/>
            <person name="Reddy Y.A.N."/>
            <person name="Phadnis S."/>
            <person name="Ravikumar R.L."/>
            <person name="Schlapbach R."/>
            <person name="Sreeman S.M."/>
            <person name="Shimizu K.K."/>
        </authorList>
    </citation>
    <scope>NUCLEOTIDE SEQUENCE</scope>
</reference>
<evidence type="ECO:0000259" key="6">
    <source>
        <dbReference type="Pfam" id="PF02797"/>
    </source>
</evidence>
<dbReference type="SUPFAM" id="SSF53901">
    <property type="entry name" value="Thiolase-like"/>
    <property type="match status" value="2"/>
</dbReference>
<evidence type="ECO:0008006" key="9">
    <source>
        <dbReference type="Google" id="ProtNLM"/>
    </source>
</evidence>
<accession>A0AAV5D3J1</accession>
<dbReference type="InterPro" id="IPR016039">
    <property type="entry name" value="Thiolase-like"/>
</dbReference>
<keyword evidence="8" id="KW-1185">Reference proteome</keyword>
<reference evidence="7" key="2">
    <citation type="submission" date="2021-12" db="EMBL/GenBank/DDBJ databases">
        <title>Resequencing data analysis of finger millet.</title>
        <authorList>
            <person name="Hatakeyama M."/>
            <person name="Aluri S."/>
            <person name="Balachadran M.T."/>
            <person name="Sivarajan S.R."/>
            <person name="Poveda L."/>
            <person name="Shimizu-Inatsugi R."/>
            <person name="Schlapbach R."/>
            <person name="Sreeman S.M."/>
            <person name="Shimizu K.K."/>
        </authorList>
    </citation>
    <scope>NUCLEOTIDE SEQUENCE</scope>
</reference>
<dbReference type="Gene3D" id="3.40.47.10">
    <property type="match status" value="2"/>
</dbReference>
<evidence type="ECO:0000313" key="8">
    <source>
        <dbReference type="Proteomes" id="UP001054889"/>
    </source>
</evidence>
<evidence type="ECO:0000256" key="3">
    <source>
        <dbReference type="RuleBase" id="RU003633"/>
    </source>
</evidence>
<keyword evidence="3" id="KW-0012">Acyltransferase</keyword>
<proteinExistence type="inferred from homology"/>
<dbReference type="GO" id="GO:0030639">
    <property type="term" value="P:polyketide biosynthetic process"/>
    <property type="evidence" value="ECO:0007669"/>
    <property type="project" value="TreeGrafter"/>
</dbReference>
<evidence type="ECO:0000259" key="5">
    <source>
        <dbReference type="Pfam" id="PF00195"/>
    </source>
</evidence>
<feature type="domain" description="Chalcone/stilbene synthase C-terminal" evidence="6">
    <location>
        <begin position="276"/>
        <end position="421"/>
    </location>
</feature>
<feature type="domain" description="Chalcone/stilbene synthase N-terminal" evidence="5">
    <location>
        <begin position="48"/>
        <end position="265"/>
    </location>
</feature>
<evidence type="ECO:0000256" key="2">
    <source>
        <dbReference type="PIRSR" id="PIRSR000451-1"/>
    </source>
</evidence>
<dbReference type="CDD" id="cd00831">
    <property type="entry name" value="CHS_like"/>
    <property type="match status" value="1"/>
</dbReference>
<dbReference type="PIRSF" id="PIRSF000451">
    <property type="entry name" value="PKS_III"/>
    <property type="match status" value="1"/>
</dbReference>
<dbReference type="InterPro" id="IPR011141">
    <property type="entry name" value="Polyketide_synthase_type-III"/>
</dbReference>
<feature type="compositionally biased region" description="Basic and acidic residues" evidence="4">
    <location>
        <begin position="17"/>
        <end position="28"/>
    </location>
</feature>
<dbReference type="Proteomes" id="UP001054889">
    <property type="component" value="Unassembled WGS sequence"/>
</dbReference>
<organism evidence="7 8">
    <name type="scientific">Eleusine coracana subsp. coracana</name>
    <dbReference type="NCBI Taxonomy" id="191504"/>
    <lineage>
        <taxon>Eukaryota</taxon>
        <taxon>Viridiplantae</taxon>
        <taxon>Streptophyta</taxon>
        <taxon>Embryophyta</taxon>
        <taxon>Tracheophyta</taxon>
        <taxon>Spermatophyta</taxon>
        <taxon>Magnoliopsida</taxon>
        <taxon>Liliopsida</taxon>
        <taxon>Poales</taxon>
        <taxon>Poaceae</taxon>
        <taxon>PACMAD clade</taxon>
        <taxon>Chloridoideae</taxon>
        <taxon>Cynodonteae</taxon>
        <taxon>Eleusininae</taxon>
        <taxon>Eleusine</taxon>
    </lineage>
</organism>
<sequence>MAMARRSGGGGATPQRGEGEEGLSHHLAESTLMPLAPSGSGHSKKTRRSGTLCHLARSAPPPLVLAESVCDEGVRRECHDKEEEGVREERRAGTRGEMTGVKKRYLQMNEDLLREHPEFLDPAAPSLPARLASVAAAMPSLAAAAAAKAIAEWGRPAGDITHLVFSTSTSAQVPAIDLRIASLLGLSDTVKRTTIAFQACTGTSSAFRVAMDIAESNRVARILVICADMLSINGFHVPNEAHPAGIIAHALFSDGAGAVIVGAEPQEPVELPIFEMLSTSQVTIPGTEHVASTQFTTSGIDYSLLPDELVALIDRNVERCLDGALVPLGIAKLGWNNLFWVVHPGGPIIMDSLEAALKLEPEKLAASRQVLSEYGNMTGPTLIFVLDEVIRRHRQLDGDEEWGVMVSFGPGFTIEVMALHACSSNKMNPGPKNAI</sequence>
<evidence type="ECO:0000256" key="1">
    <source>
        <dbReference type="ARBA" id="ARBA00005531"/>
    </source>
</evidence>
<name>A0AAV5D3J1_ELECO</name>
<feature type="active site" description="Acyl-thioester intermediate" evidence="2">
    <location>
        <position position="200"/>
    </location>
</feature>
<evidence type="ECO:0000256" key="4">
    <source>
        <dbReference type="SAM" id="MobiDB-lite"/>
    </source>
</evidence>
<dbReference type="InterPro" id="IPR001099">
    <property type="entry name" value="Chalcone/stilbene_synt_N"/>
</dbReference>
<dbReference type="Pfam" id="PF00195">
    <property type="entry name" value="Chal_sti_synt_N"/>
    <property type="match status" value="1"/>
</dbReference>
<dbReference type="FunFam" id="3.40.47.10:FF:000014">
    <property type="entry name" value="Chalcone synthase 1"/>
    <property type="match status" value="1"/>
</dbReference>
<gene>
    <name evidence="7" type="primary">ga22302</name>
    <name evidence="7" type="ORF">PR202_ga22302</name>
</gene>
<protein>
    <recommendedName>
        <fullName evidence="9">Chalcone synthase</fullName>
    </recommendedName>
</protein>
<dbReference type="PANTHER" id="PTHR11877">
    <property type="entry name" value="HYDROXYMETHYLGLUTARYL-COA SYNTHASE"/>
    <property type="match status" value="1"/>
</dbReference>
<dbReference type="Pfam" id="PF02797">
    <property type="entry name" value="Chal_sti_synt_C"/>
    <property type="match status" value="1"/>
</dbReference>
<comment type="similarity">
    <text evidence="1 3">Belongs to the thiolase-like superfamily. Chalcone/stilbene synthases family.</text>
</comment>
<dbReference type="InterPro" id="IPR012328">
    <property type="entry name" value="Chalcone/stilbene_synt_C"/>
</dbReference>
<dbReference type="GO" id="GO:0016747">
    <property type="term" value="F:acyltransferase activity, transferring groups other than amino-acyl groups"/>
    <property type="evidence" value="ECO:0007669"/>
    <property type="project" value="InterPro"/>
</dbReference>
<evidence type="ECO:0000313" key="7">
    <source>
        <dbReference type="EMBL" id="GJN04732.1"/>
    </source>
</evidence>
<keyword evidence="3" id="KW-0808">Transferase</keyword>
<comment type="caution">
    <text evidence="7">The sequence shown here is derived from an EMBL/GenBank/DDBJ whole genome shotgun (WGS) entry which is preliminary data.</text>
</comment>
<dbReference type="EMBL" id="BQKI01000011">
    <property type="protein sequence ID" value="GJN04732.1"/>
    <property type="molecule type" value="Genomic_DNA"/>
</dbReference>